<protein>
    <submittedName>
        <fullName evidence="1 3">Uncharacterized protein</fullName>
    </submittedName>
</protein>
<keyword evidence="2" id="KW-1185">Reference proteome</keyword>
<dbReference type="AlphaFoldDB" id="A0A0R3T940"/>
<dbReference type="Proteomes" id="UP000278807">
    <property type="component" value="Unassembled WGS sequence"/>
</dbReference>
<evidence type="ECO:0000313" key="1">
    <source>
        <dbReference type="EMBL" id="VDN99436.1"/>
    </source>
</evidence>
<dbReference type="Gene3D" id="1.10.287.10">
    <property type="entry name" value="S15/NS1, RNA-binding"/>
    <property type="match status" value="1"/>
</dbReference>
<evidence type="ECO:0000313" key="2">
    <source>
        <dbReference type="Proteomes" id="UP000278807"/>
    </source>
</evidence>
<evidence type="ECO:0000313" key="3">
    <source>
        <dbReference type="WBParaSite" id="HNAJ_0000357901-mRNA-1"/>
    </source>
</evidence>
<organism evidence="3">
    <name type="scientific">Rodentolepis nana</name>
    <name type="common">Dwarf tapeworm</name>
    <name type="synonym">Hymenolepis nana</name>
    <dbReference type="NCBI Taxonomy" id="102285"/>
    <lineage>
        <taxon>Eukaryota</taxon>
        <taxon>Metazoa</taxon>
        <taxon>Spiralia</taxon>
        <taxon>Lophotrochozoa</taxon>
        <taxon>Platyhelminthes</taxon>
        <taxon>Cestoda</taxon>
        <taxon>Eucestoda</taxon>
        <taxon>Cyclophyllidea</taxon>
        <taxon>Hymenolepididae</taxon>
        <taxon>Rodentolepis</taxon>
    </lineage>
</organism>
<sequence>MSFRIQYNKHLLEKFPRTSTLRGATESLVQRRMRLLRRLRALNKEDYQKALEALNLDNVRHLNPFDFGDSSEADARKKNVRAECYQQRLARLARFKKDLAATRDEFFENKEKDLSELVEKVSSLGLEKPDAEVKLRDLFDIVMKERQVEALSPTQVDKLQWYAKERVLRRHVANSILEREAQQLRARRK</sequence>
<gene>
    <name evidence="1" type="ORF">HNAJ_LOCUS3577</name>
</gene>
<dbReference type="WBParaSite" id="HNAJ_0000357901-mRNA-1">
    <property type="protein sequence ID" value="HNAJ_0000357901-mRNA-1"/>
    <property type="gene ID" value="HNAJ_0000357901"/>
</dbReference>
<dbReference type="EMBL" id="UZAE01002132">
    <property type="protein sequence ID" value="VDN99436.1"/>
    <property type="molecule type" value="Genomic_DNA"/>
</dbReference>
<reference evidence="3" key="1">
    <citation type="submission" date="2017-02" db="UniProtKB">
        <authorList>
            <consortium name="WormBaseParasite"/>
        </authorList>
    </citation>
    <scope>IDENTIFICATION</scope>
</reference>
<dbReference type="OrthoDB" id="441444at2759"/>
<reference evidence="1 2" key="2">
    <citation type="submission" date="2018-11" db="EMBL/GenBank/DDBJ databases">
        <authorList>
            <consortium name="Pathogen Informatics"/>
        </authorList>
    </citation>
    <scope>NUCLEOTIDE SEQUENCE [LARGE SCALE GENOMIC DNA]</scope>
</reference>
<proteinExistence type="predicted"/>
<name>A0A0R3T940_RODNA</name>
<accession>A0A0R3T940</accession>